<dbReference type="EMBL" id="UINC01003389">
    <property type="protein sequence ID" value="SVA05904.1"/>
    <property type="molecule type" value="Genomic_DNA"/>
</dbReference>
<dbReference type="Gene3D" id="1.25.40.10">
    <property type="entry name" value="Tetratricopeptide repeat domain"/>
    <property type="match status" value="3"/>
</dbReference>
<dbReference type="AlphaFoldDB" id="A0A381SR66"/>
<reference evidence="1" key="1">
    <citation type="submission" date="2018-05" db="EMBL/GenBank/DDBJ databases">
        <authorList>
            <person name="Lanie J.A."/>
            <person name="Ng W.-L."/>
            <person name="Kazmierczak K.M."/>
            <person name="Andrzejewski T.M."/>
            <person name="Davidsen T.M."/>
            <person name="Wayne K.J."/>
            <person name="Tettelin H."/>
            <person name="Glass J.I."/>
            <person name="Rusch D."/>
            <person name="Podicherti R."/>
            <person name="Tsui H.-C.T."/>
            <person name="Winkler M.E."/>
        </authorList>
    </citation>
    <scope>NUCLEOTIDE SEQUENCE</scope>
</reference>
<gene>
    <name evidence="1" type="ORF">METZ01_LOCUS58758</name>
</gene>
<accession>A0A381SR66</accession>
<dbReference type="InterPro" id="IPR019734">
    <property type="entry name" value="TPR_rpt"/>
</dbReference>
<evidence type="ECO:0000313" key="1">
    <source>
        <dbReference type="EMBL" id="SVA05904.1"/>
    </source>
</evidence>
<organism evidence="1">
    <name type="scientific">marine metagenome</name>
    <dbReference type="NCBI Taxonomy" id="408172"/>
    <lineage>
        <taxon>unclassified sequences</taxon>
        <taxon>metagenomes</taxon>
        <taxon>ecological metagenomes</taxon>
    </lineage>
</organism>
<evidence type="ECO:0008006" key="2">
    <source>
        <dbReference type="Google" id="ProtNLM"/>
    </source>
</evidence>
<dbReference type="Pfam" id="PF13174">
    <property type="entry name" value="TPR_6"/>
    <property type="match status" value="1"/>
</dbReference>
<proteinExistence type="predicted"/>
<sequence length="634" mass="73249">MKYRQFFILTIGIYLLSCAYFNTFYNAEQYFKRAEKIRLEKAGETIPVSAVDSYSKVIEKSRLVLEEYPDTRYRKNALLLIGKAHFYRQEYRLAESTFQQFADEFGETHPFEKVYWQAMVKWKQGKSQAALETLTSNLVESLSNDQKAKVHLSISEILLELNEDKSALENLLNGAELTSDADQRGQIYYRISVLAFDKKDYELALSANKSVIRYSLSKKRIEEANLQIVRIHRLLGNWDIVMSEIKSILIDDRFTRIHGNLELELVRLYQMQGKNDMAKNRLESIIKDYARSRNSAEAYFLLGEIAMNEDWDLDDADKKFSQVSKEYQKSQYTPTANLRVKQIKSYKDSQTSIATLLETFSNTQTDSTNSDSITANEVQTADLLPNYESLANHYYNMGELEAFHFNRPAESISRFMNIIDSLPNTEQYAKALFTAAYLTMEQDDTTKAIALRDTLLDKFPRSEFADYMRVHYGMDNLDGSSNQLFRQGELGWQSDPEGALDTFKQILRQDKSSDVAARSAMFIAVMYDRHFSQADSANYYYEWLQSHKPKSEQAQATINRYEELQQMLSMMNQVDTLEVQDSSEIIIEPEEIEIVDNQVDTMNVIAGETETIAKPEESVDVDNKETVEDTIIEN</sequence>
<name>A0A381SR66_9ZZZZ</name>
<dbReference type="SUPFAM" id="SSF48452">
    <property type="entry name" value="TPR-like"/>
    <property type="match status" value="2"/>
</dbReference>
<protein>
    <recommendedName>
        <fullName evidence="2">Outer membrane lipoprotein BamD-like domain-containing protein</fullName>
    </recommendedName>
</protein>
<dbReference type="InterPro" id="IPR011990">
    <property type="entry name" value="TPR-like_helical_dom_sf"/>
</dbReference>